<protein>
    <submittedName>
        <fullName evidence="1">Uncharacterized protein</fullName>
    </submittedName>
</protein>
<reference evidence="1 2" key="1">
    <citation type="submission" date="2018-06" db="EMBL/GenBank/DDBJ databases">
        <title>Genomic Encyclopedia of Type Strains, Phase III (KMG-III): the genomes of soil and plant-associated and newly described type strains.</title>
        <authorList>
            <person name="Whitman W."/>
        </authorList>
    </citation>
    <scope>NUCLEOTIDE SEQUENCE [LARGE SCALE GENOMIC DNA]</scope>
    <source>
        <strain evidence="1 2">JC5</strain>
    </source>
</reference>
<organism evidence="1 2">
    <name type="scientific">Shewanella chilikensis</name>
    <dbReference type="NCBI Taxonomy" id="558541"/>
    <lineage>
        <taxon>Bacteria</taxon>
        <taxon>Pseudomonadati</taxon>
        <taxon>Pseudomonadota</taxon>
        <taxon>Gammaproteobacteria</taxon>
        <taxon>Alteromonadales</taxon>
        <taxon>Shewanellaceae</taxon>
        <taxon>Shewanella</taxon>
    </lineage>
</organism>
<dbReference type="EMBL" id="QJSY01000058">
    <property type="protein sequence ID" value="PYE53696.1"/>
    <property type="molecule type" value="Genomic_DNA"/>
</dbReference>
<proteinExistence type="predicted"/>
<gene>
    <name evidence="1" type="ORF">C8J23_1585</name>
</gene>
<name>A0ABX5PHK1_9GAMM</name>
<comment type="caution">
    <text evidence="1">The sequence shown here is derived from an EMBL/GenBank/DDBJ whole genome shotgun (WGS) entry which is preliminary data.</text>
</comment>
<accession>A0ABX5PHK1</accession>
<keyword evidence="2" id="KW-1185">Reference proteome</keyword>
<evidence type="ECO:0000313" key="2">
    <source>
        <dbReference type="Proteomes" id="UP000247584"/>
    </source>
</evidence>
<evidence type="ECO:0000313" key="1">
    <source>
        <dbReference type="EMBL" id="PYE53696.1"/>
    </source>
</evidence>
<dbReference type="Proteomes" id="UP000247584">
    <property type="component" value="Unassembled WGS sequence"/>
</dbReference>
<sequence length="73" mass="8549">MEQVGSGLSSTVNINVKFRLMLTTRFCCWYIVFHVEVSIAPPVYLKSRQCHGLKFGERSNKIIEHMEEFLENR</sequence>